<evidence type="ECO:0000256" key="1">
    <source>
        <dbReference type="ARBA" id="ARBA00004141"/>
    </source>
</evidence>
<gene>
    <name evidence="8" type="ORF">EV420DRAFT_1586713</name>
</gene>
<name>A0AA39MK83_ARMTA</name>
<evidence type="ECO:0000256" key="4">
    <source>
        <dbReference type="ARBA" id="ARBA00023136"/>
    </source>
</evidence>
<evidence type="ECO:0000256" key="5">
    <source>
        <dbReference type="PIRSR" id="PIRSR604254-1"/>
    </source>
</evidence>
<feature type="binding site" evidence="5">
    <location>
        <position position="236"/>
    </location>
    <ligand>
        <name>Zn(2+)</name>
        <dbReference type="ChEBI" id="CHEBI:29105"/>
    </ligand>
</feature>
<dbReference type="Proteomes" id="UP001175211">
    <property type="component" value="Unassembled WGS sequence"/>
</dbReference>
<keyword evidence="2 7" id="KW-0812">Transmembrane</keyword>
<feature type="transmembrane region" description="Helical" evidence="7">
    <location>
        <begin position="381"/>
        <end position="399"/>
    </location>
</feature>
<evidence type="ECO:0000313" key="8">
    <source>
        <dbReference type="EMBL" id="KAK0437956.1"/>
    </source>
</evidence>
<feature type="binding site" evidence="5">
    <location>
        <position position="386"/>
    </location>
    <ligand>
        <name>Zn(2+)</name>
        <dbReference type="ChEBI" id="CHEBI:29105"/>
    </ligand>
</feature>
<organism evidence="8 9">
    <name type="scientific">Armillaria tabescens</name>
    <name type="common">Ringless honey mushroom</name>
    <name type="synonym">Agaricus tabescens</name>
    <dbReference type="NCBI Taxonomy" id="1929756"/>
    <lineage>
        <taxon>Eukaryota</taxon>
        <taxon>Fungi</taxon>
        <taxon>Dikarya</taxon>
        <taxon>Basidiomycota</taxon>
        <taxon>Agaricomycotina</taxon>
        <taxon>Agaricomycetes</taxon>
        <taxon>Agaricomycetidae</taxon>
        <taxon>Agaricales</taxon>
        <taxon>Marasmiineae</taxon>
        <taxon>Physalacriaceae</taxon>
        <taxon>Desarmillaria</taxon>
    </lineage>
</organism>
<feature type="binding site" evidence="5">
    <location>
        <position position="390"/>
    </location>
    <ligand>
        <name>Zn(2+)</name>
        <dbReference type="ChEBI" id="CHEBI:29105"/>
    </ligand>
</feature>
<dbReference type="GO" id="GO:0006882">
    <property type="term" value="P:intracellular zinc ion homeostasis"/>
    <property type="evidence" value="ECO:0007669"/>
    <property type="project" value="TreeGrafter"/>
</dbReference>
<dbReference type="GeneID" id="85358362"/>
<evidence type="ECO:0000256" key="2">
    <source>
        <dbReference type="ARBA" id="ARBA00022692"/>
    </source>
</evidence>
<proteinExistence type="predicted"/>
<evidence type="ECO:0000313" key="9">
    <source>
        <dbReference type="Proteomes" id="UP001175211"/>
    </source>
</evidence>
<feature type="region of interest" description="Disordered" evidence="6">
    <location>
        <begin position="41"/>
        <end position="63"/>
    </location>
</feature>
<keyword evidence="5" id="KW-0479">Metal-binding</keyword>
<accession>A0AA39MK83</accession>
<feature type="transmembrane region" description="Helical" evidence="7">
    <location>
        <begin position="219"/>
        <end position="235"/>
    </location>
</feature>
<dbReference type="GO" id="GO:0016020">
    <property type="term" value="C:membrane"/>
    <property type="evidence" value="ECO:0007669"/>
    <property type="project" value="UniProtKB-SubCell"/>
</dbReference>
<dbReference type="GO" id="GO:0038023">
    <property type="term" value="F:signaling receptor activity"/>
    <property type="evidence" value="ECO:0007669"/>
    <property type="project" value="TreeGrafter"/>
</dbReference>
<evidence type="ECO:0000256" key="3">
    <source>
        <dbReference type="ARBA" id="ARBA00022989"/>
    </source>
</evidence>
<feature type="transmembrane region" description="Helical" evidence="7">
    <location>
        <begin position="255"/>
        <end position="274"/>
    </location>
</feature>
<dbReference type="InterPro" id="IPR004254">
    <property type="entry name" value="AdipoR/HlyIII-related"/>
</dbReference>
<evidence type="ECO:0000256" key="6">
    <source>
        <dbReference type="SAM" id="MobiDB-lite"/>
    </source>
</evidence>
<dbReference type="RefSeq" id="XP_060322777.1">
    <property type="nucleotide sequence ID" value="XM_060474814.1"/>
</dbReference>
<sequence length="416" mass="46893">MTPCPLRFVFLTTADPTLASFSLLFLPHFYMDLSYNGSQTRRRRLSTAQQPESSSDSDQDLSLDSAQPVTGLFNSLHRLYSQVSSSGLFVALAAVRSRSVTLLEPTFADASENLHVAHVGDTMMERATADVARAIRSSFEGVHLIQYSDLPDKWRNNPFVTQGYRFIPIERWPLIILSLFAFHNETLNIHTHLIPFLIFGINSIPLFDSGFIKAPTPEKIFMAFVLVCFFCSSVWHTMSGCAHHGSMEFCAKVDYIGIGWLISASVASVVYYGFQCHPSINQIFLALCLTTGLAGNIFPFMEWFNRPENRIWRVLFFVSLALSSIAPLTTYSMLYSPLETFYFVSPVIPSLLSYVVGLIFYVSHVPERFLSDKWRQRLDAFGAGSHCIWHCFIVLAVILHRSAIRDMKDDGLVCTA</sequence>
<protein>
    <submittedName>
        <fullName evidence="8">Hemolysin-III related-domain-containing protein</fullName>
    </submittedName>
</protein>
<keyword evidence="9" id="KW-1185">Reference proteome</keyword>
<dbReference type="EMBL" id="JAUEPS010000102">
    <property type="protein sequence ID" value="KAK0437956.1"/>
    <property type="molecule type" value="Genomic_DNA"/>
</dbReference>
<feature type="transmembrane region" description="Helical" evidence="7">
    <location>
        <begin position="341"/>
        <end position="361"/>
    </location>
</feature>
<reference evidence="8" key="1">
    <citation type="submission" date="2023-06" db="EMBL/GenBank/DDBJ databases">
        <authorList>
            <consortium name="Lawrence Berkeley National Laboratory"/>
            <person name="Ahrendt S."/>
            <person name="Sahu N."/>
            <person name="Indic B."/>
            <person name="Wong-Bajracharya J."/>
            <person name="Merenyi Z."/>
            <person name="Ke H.-M."/>
            <person name="Monk M."/>
            <person name="Kocsube S."/>
            <person name="Drula E."/>
            <person name="Lipzen A."/>
            <person name="Balint B."/>
            <person name="Henrissat B."/>
            <person name="Andreopoulos B."/>
            <person name="Martin F.M."/>
            <person name="Harder C.B."/>
            <person name="Rigling D."/>
            <person name="Ford K.L."/>
            <person name="Foster G.D."/>
            <person name="Pangilinan J."/>
            <person name="Papanicolaou A."/>
            <person name="Barry K."/>
            <person name="LaButti K."/>
            <person name="Viragh M."/>
            <person name="Koriabine M."/>
            <person name="Yan M."/>
            <person name="Riley R."/>
            <person name="Champramary S."/>
            <person name="Plett K.L."/>
            <person name="Tsai I.J."/>
            <person name="Slot J."/>
            <person name="Sipos G."/>
            <person name="Plett J."/>
            <person name="Nagy L.G."/>
            <person name="Grigoriev I.V."/>
        </authorList>
    </citation>
    <scope>NUCLEOTIDE SEQUENCE</scope>
    <source>
        <strain evidence="8">CCBAS 213</strain>
    </source>
</reference>
<feature type="transmembrane region" description="Helical" evidence="7">
    <location>
        <begin position="283"/>
        <end position="304"/>
    </location>
</feature>
<dbReference type="PANTHER" id="PTHR20855">
    <property type="entry name" value="ADIPOR/PROGESTIN RECEPTOR-RELATED"/>
    <property type="match status" value="1"/>
</dbReference>
<comment type="caution">
    <text evidence="8">The sequence shown here is derived from an EMBL/GenBank/DDBJ whole genome shotgun (WGS) entry which is preliminary data.</text>
</comment>
<dbReference type="GO" id="GO:0046872">
    <property type="term" value="F:metal ion binding"/>
    <property type="evidence" value="ECO:0007669"/>
    <property type="project" value="UniProtKB-KW"/>
</dbReference>
<dbReference type="PANTHER" id="PTHR20855:SF97">
    <property type="entry name" value="ADIPOR-LIKE RECEPTOR IZH3-RELATED"/>
    <property type="match status" value="1"/>
</dbReference>
<dbReference type="Pfam" id="PF03006">
    <property type="entry name" value="HlyIII"/>
    <property type="match status" value="1"/>
</dbReference>
<keyword evidence="4 7" id="KW-0472">Membrane</keyword>
<keyword evidence="3 7" id="KW-1133">Transmembrane helix</keyword>
<feature type="transmembrane region" description="Helical" evidence="7">
    <location>
        <begin position="310"/>
        <end position="329"/>
    </location>
</feature>
<evidence type="ECO:0000256" key="7">
    <source>
        <dbReference type="SAM" id="Phobius"/>
    </source>
</evidence>
<keyword evidence="5" id="KW-0862">Zinc</keyword>
<dbReference type="AlphaFoldDB" id="A0AA39MK83"/>
<comment type="subcellular location">
    <subcellularLocation>
        <location evidence="1">Membrane</location>
        <topology evidence="1">Multi-pass membrane protein</topology>
    </subcellularLocation>
</comment>